<dbReference type="GO" id="GO:0005737">
    <property type="term" value="C:cytoplasm"/>
    <property type="evidence" value="ECO:0007669"/>
    <property type="project" value="UniProtKB-SubCell"/>
</dbReference>
<dbReference type="Gene3D" id="3.30.565.10">
    <property type="entry name" value="Histidine kinase-like ATPase, C-terminal domain"/>
    <property type="match status" value="1"/>
</dbReference>
<feature type="transmembrane region" description="Helical" evidence="17">
    <location>
        <begin position="126"/>
        <end position="146"/>
    </location>
</feature>
<keyword evidence="7" id="KW-0963">Cytoplasm</keyword>
<evidence type="ECO:0000256" key="17">
    <source>
        <dbReference type="SAM" id="Phobius"/>
    </source>
</evidence>
<dbReference type="GO" id="GO:0046872">
    <property type="term" value="F:metal ion binding"/>
    <property type="evidence" value="ECO:0007669"/>
    <property type="project" value="UniProtKB-KW"/>
</dbReference>
<dbReference type="PROSITE" id="PS50109">
    <property type="entry name" value="HIS_KIN"/>
    <property type="match status" value="1"/>
</dbReference>
<accession>A0A4R5Y2T9</accession>
<dbReference type="RefSeq" id="WP_133348429.1">
    <property type="nucleotide sequence ID" value="NZ_SMZQ01000004.1"/>
</dbReference>
<evidence type="ECO:0000256" key="8">
    <source>
        <dbReference type="ARBA" id="ARBA00022679"/>
    </source>
</evidence>
<evidence type="ECO:0000256" key="11">
    <source>
        <dbReference type="ARBA" id="ARBA00023004"/>
    </source>
</evidence>
<dbReference type="SMART" id="SM00387">
    <property type="entry name" value="HATPase_c"/>
    <property type="match status" value="1"/>
</dbReference>
<comment type="caution">
    <text evidence="19">The sequence shown here is derived from an EMBL/GenBank/DDBJ whole genome shotgun (WGS) entry which is preliminary data.</text>
</comment>
<dbReference type="Pfam" id="PF02518">
    <property type="entry name" value="HATPase_c"/>
    <property type="match status" value="1"/>
</dbReference>
<dbReference type="PRINTS" id="PR00344">
    <property type="entry name" value="BCTRLSENSOR"/>
</dbReference>
<dbReference type="Pfam" id="PF07730">
    <property type="entry name" value="HisKA_3"/>
    <property type="match status" value="1"/>
</dbReference>
<evidence type="ECO:0000256" key="2">
    <source>
        <dbReference type="ARBA" id="ARBA00001966"/>
    </source>
</evidence>
<dbReference type="AlphaFoldDB" id="A0A4R5Y2T9"/>
<evidence type="ECO:0000256" key="3">
    <source>
        <dbReference type="ARBA" id="ARBA00004496"/>
    </source>
</evidence>
<dbReference type="Gene3D" id="1.20.5.1930">
    <property type="match status" value="1"/>
</dbReference>
<protein>
    <recommendedName>
        <fullName evidence="5">Oxygen sensor histidine kinase NreB</fullName>
        <ecNumber evidence="4">2.7.13.3</ecNumber>
    </recommendedName>
    <alternativeName>
        <fullName evidence="15">Nitrogen regulation protein B</fullName>
    </alternativeName>
</protein>
<feature type="region of interest" description="Disordered" evidence="16">
    <location>
        <begin position="1"/>
        <end position="22"/>
    </location>
</feature>
<dbReference type="PANTHER" id="PTHR24421">
    <property type="entry name" value="NITRATE/NITRITE SENSOR PROTEIN NARX-RELATED"/>
    <property type="match status" value="1"/>
</dbReference>
<feature type="compositionally biased region" description="Low complexity" evidence="16">
    <location>
        <begin position="1"/>
        <end position="21"/>
    </location>
</feature>
<evidence type="ECO:0000256" key="5">
    <source>
        <dbReference type="ARBA" id="ARBA00017322"/>
    </source>
</evidence>
<dbReference type="OrthoDB" id="144293at2"/>
<dbReference type="CDD" id="cd16917">
    <property type="entry name" value="HATPase_UhpB-NarQ-NarX-like"/>
    <property type="match status" value="1"/>
</dbReference>
<feature type="transmembrane region" description="Helical" evidence="17">
    <location>
        <begin position="88"/>
        <end position="119"/>
    </location>
</feature>
<dbReference type="SUPFAM" id="SSF55874">
    <property type="entry name" value="ATPase domain of HSP90 chaperone/DNA topoisomerase II/histidine kinase"/>
    <property type="match status" value="1"/>
</dbReference>
<evidence type="ECO:0000259" key="18">
    <source>
        <dbReference type="PROSITE" id="PS50109"/>
    </source>
</evidence>
<comment type="cofactor">
    <cofactor evidence="2">
        <name>[4Fe-4S] cluster</name>
        <dbReference type="ChEBI" id="CHEBI:49883"/>
    </cofactor>
</comment>
<dbReference type="InterPro" id="IPR050482">
    <property type="entry name" value="Sensor_HK_TwoCompSys"/>
</dbReference>
<evidence type="ECO:0000256" key="12">
    <source>
        <dbReference type="ARBA" id="ARBA00023012"/>
    </source>
</evidence>
<proteinExistence type="predicted"/>
<keyword evidence="17" id="KW-0472">Membrane</keyword>
<reference evidence="19 20" key="1">
    <citation type="submission" date="2019-03" db="EMBL/GenBank/DDBJ databases">
        <title>Genome Sequencing and Assembly of Various Microbes Isolated from Partially Reclaimed Soil and Acid Mine Drainage (AMD) Site.</title>
        <authorList>
            <person name="Steinbock B."/>
            <person name="Bechtold R."/>
            <person name="Sevigny J.L."/>
            <person name="Thomas D."/>
            <person name="Cuthill L.R."/>
            <person name="Aveiro Johannsen E.J."/>
            <person name="Thomas K."/>
            <person name="Ghosh A."/>
        </authorList>
    </citation>
    <scope>NUCLEOTIDE SEQUENCE [LARGE SCALE GENOMIC DNA]</scope>
    <source>
        <strain evidence="19 20">S-A1</strain>
    </source>
</reference>
<keyword evidence="11" id="KW-0408">Iron</keyword>
<dbReference type="STRING" id="683150.G205_07134"/>
<evidence type="ECO:0000313" key="20">
    <source>
        <dbReference type="Proteomes" id="UP000294621"/>
    </source>
</evidence>
<feature type="transmembrane region" description="Helical" evidence="17">
    <location>
        <begin position="29"/>
        <end position="49"/>
    </location>
</feature>
<comment type="catalytic activity">
    <reaction evidence="1">
        <text>ATP + protein L-histidine = ADP + protein N-phospho-L-histidine.</text>
        <dbReference type="EC" id="2.7.13.3"/>
    </reaction>
</comment>
<evidence type="ECO:0000256" key="15">
    <source>
        <dbReference type="ARBA" id="ARBA00030800"/>
    </source>
</evidence>
<keyword evidence="9" id="KW-0479">Metal-binding</keyword>
<dbReference type="InterPro" id="IPR036890">
    <property type="entry name" value="HATPase_C_sf"/>
</dbReference>
<gene>
    <name evidence="19" type="ORF">E2R57_09190</name>
</gene>
<dbReference type="InterPro" id="IPR005467">
    <property type="entry name" value="His_kinase_dom"/>
</dbReference>
<keyword evidence="17" id="KW-0812">Transmembrane</keyword>
<dbReference type="EMBL" id="SMZQ01000004">
    <property type="protein sequence ID" value="TDL37906.1"/>
    <property type="molecule type" value="Genomic_DNA"/>
</dbReference>
<dbReference type="InterPro" id="IPR017205">
    <property type="entry name" value="Sig_transdc_His_kinase_ChrS"/>
</dbReference>
<feature type="transmembrane region" description="Helical" evidence="17">
    <location>
        <begin position="61"/>
        <end position="82"/>
    </location>
</feature>
<evidence type="ECO:0000256" key="10">
    <source>
        <dbReference type="ARBA" id="ARBA00022777"/>
    </source>
</evidence>
<keyword evidence="8" id="KW-0808">Transferase</keyword>
<dbReference type="GO" id="GO:0046983">
    <property type="term" value="F:protein dimerization activity"/>
    <property type="evidence" value="ECO:0007669"/>
    <property type="project" value="InterPro"/>
</dbReference>
<comment type="subcellular location">
    <subcellularLocation>
        <location evidence="3">Cytoplasm</location>
    </subcellularLocation>
</comment>
<evidence type="ECO:0000313" key="19">
    <source>
        <dbReference type="EMBL" id="TDL37906.1"/>
    </source>
</evidence>
<evidence type="ECO:0000256" key="14">
    <source>
        <dbReference type="ARBA" id="ARBA00024827"/>
    </source>
</evidence>
<dbReference type="InterPro" id="IPR003594">
    <property type="entry name" value="HATPase_dom"/>
</dbReference>
<organism evidence="19 20">
    <name type="scientific">Arthrobacter nitrophenolicus</name>
    <dbReference type="NCBI Taxonomy" id="683150"/>
    <lineage>
        <taxon>Bacteria</taxon>
        <taxon>Bacillati</taxon>
        <taxon>Actinomycetota</taxon>
        <taxon>Actinomycetes</taxon>
        <taxon>Micrococcales</taxon>
        <taxon>Micrococcaceae</taxon>
        <taxon>Arthrobacter</taxon>
    </lineage>
</organism>
<dbReference type="PANTHER" id="PTHR24421:SF62">
    <property type="entry name" value="SENSORY TRANSDUCTION HISTIDINE KINASE"/>
    <property type="match status" value="1"/>
</dbReference>
<evidence type="ECO:0000256" key="1">
    <source>
        <dbReference type="ARBA" id="ARBA00000085"/>
    </source>
</evidence>
<dbReference type="GO" id="GO:0051539">
    <property type="term" value="F:4 iron, 4 sulfur cluster binding"/>
    <property type="evidence" value="ECO:0007669"/>
    <property type="project" value="UniProtKB-KW"/>
</dbReference>
<evidence type="ECO:0000256" key="9">
    <source>
        <dbReference type="ARBA" id="ARBA00022723"/>
    </source>
</evidence>
<evidence type="ECO:0000256" key="4">
    <source>
        <dbReference type="ARBA" id="ARBA00012438"/>
    </source>
</evidence>
<dbReference type="GO" id="GO:0016020">
    <property type="term" value="C:membrane"/>
    <property type="evidence" value="ECO:0007669"/>
    <property type="project" value="InterPro"/>
</dbReference>
<dbReference type="EC" id="2.7.13.3" evidence="4"/>
<dbReference type="GO" id="GO:0000155">
    <property type="term" value="F:phosphorelay sensor kinase activity"/>
    <property type="evidence" value="ECO:0007669"/>
    <property type="project" value="InterPro"/>
</dbReference>
<dbReference type="InterPro" id="IPR004358">
    <property type="entry name" value="Sig_transdc_His_kin-like_C"/>
</dbReference>
<evidence type="ECO:0000256" key="16">
    <source>
        <dbReference type="SAM" id="MobiDB-lite"/>
    </source>
</evidence>
<keyword evidence="17" id="KW-1133">Transmembrane helix</keyword>
<keyword evidence="10 19" id="KW-0418">Kinase</keyword>
<evidence type="ECO:0000256" key="7">
    <source>
        <dbReference type="ARBA" id="ARBA00022490"/>
    </source>
</evidence>
<keyword evidence="12" id="KW-0902">Two-component regulatory system</keyword>
<dbReference type="PIRSF" id="PIRSF037434">
    <property type="entry name" value="STHK_ChrS"/>
    <property type="match status" value="1"/>
</dbReference>
<feature type="domain" description="Histidine kinase" evidence="18">
    <location>
        <begin position="309"/>
        <end position="401"/>
    </location>
</feature>
<name>A0A4R5Y2T9_9MICC</name>
<evidence type="ECO:0000256" key="6">
    <source>
        <dbReference type="ARBA" id="ARBA00022485"/>
    </source>
</evidence>
<evidence type="ECO:0000256" key="13">
    <source>
        <dbReference type="ARBA" id="ARBA00023014"/>
    </source>
</evidence>
<keyword evidence="6" id="KW-0004">4Fe-4S</keyword>
<keyword evidence="13" id="KW-0411">Iron-sulfur</keyword>
<sequence length="411" mass="42400">MPTRAAGTAPATAAAPGTLPRDGAPRTGLGSIGTAVHLGFAVLLVASLVRYVMRHSPADNLLILGLAAAASLLYAAVAVLAARGRPGIPWMFTLVVVWAVLVVAAPSFAWCSFALFFLCRSALAGTAAYLAAGTTAAATAAGLFRMSDGTDLAMLLGPLAVGLMLTLIYDRIQHDAEEQRRLHAEVSRAQGELAASERRAGTIAERERMSREIHDTVTQGLASSLLLLEAAGRAWPGAAARDELRQATGLLRTNLSETRSLVHELASPGLDGSPLPEALLVAARQYVPQARLLVTGEPRAVAGEVRHALLRVVQSATSNIKLHASATTTTVTLGFLPEAVTLDIYDDGAGFDPAAAAPPSDAGGYGLRAMRQRVEQLGGTFSVESSPGEGTIVAAQLPAAPAGGEDQGGQA</sequence>
<comment type="function">
    <text evidence="14">Member of the two-component regulatory system NreB/NreC involved in the control of dissimilatory nitrate/nitrite reduction in response to oxygen. NreB functions as a direct oxygen sensor histidine kinase which is autophosphorylated, in the absence of oxygen, probably at the conserved histidine residue, and transfers its phosphate group probably to a conserved aspartate residue of NreC. NreB/NreC activates the expression of the nitrate (narGHJI) and nitrite (nir) reductase operons, as well as the putative nitrate transporter gene narT.</text>
</comment>
<dbReference type="Proteomes" id="UP000294621">
    <property type="component" value="Unassembled WGS sequence"/>
</dbReference>
<dbReference type="InterPro" id="IPR011712">
    <property type="entry name" value="Sig_transdc_His_kin_sub3_dim/P"/>
</dbReference>